<evidence type="ECO:0000313" key="2">
    <source>
        <dbReference type="Proteomes" id="UP001230504"/>
    </source>
</evidence>
<dbReference type="GeneID" id="85443249"/>
<organism evidence="1 2">
    <name type="scientific">Colletotrichum navitas</name>
    <dbReference type="NCBI Taxonomy" id="681940"/>
    <lineage>
        <taxon>Eukaryota</taxon>
        <taxon>Fungi</taxon>
        <taxon>Dikarya</taxon>
        <taxon>Ascomycota</taxon>
        <taxon>Pezizomycotina</taxon>
        <taxon>Sordariomycetes</taxon>
        <taxon>Hypocreomycetidae</taxon>
        <taxon>Glomerellales</taxon>
        <taxon>Glomerellaceae</taxon>
        <taxon>Colletotrichum</taxon>
        <taxon>Colletotrichum graminicola species complex</taxon>
    </lineage>
</organism>
<reference evidence="1" key="1">
    <citation type="submission" date="2021-06" db="EMBL/GenBank/DDBJ databases">
        <title>Comparative genomics, transcriptomics and evolutionary studies reveal genomic signatures of adaptation to plant cell wall in hemibiotrophic fungi.</title>
        <authorList>
            <consortium name="DOE Joint Genome Institute"/>
            <person name="Baroncelli R."/>
            <person name="Diaz J.F."/>
            <person name="Benocci T."/>
            <person name="Peng M."/>
            <person name="Battaglia E."/>
            <person name="Haridas S."/>
            <person name="Andreopoulos W."/>
            <person name="Labutti K."/>
            <person name="Pangilinan J."/>
            <person name="Floch G.L."/>
            <person name="Makela M.R."/>
            <person name="Henrissat B."/>
            <person name="Grigoriev I.V."/>
            <person name="Crouch J.A."/>
            <person name="De Vries R.P."/>
            <person name="Sukno S.A."/>
            <person name="Thon M.R."/>
        </authorList>
    </citation>
    <scope>NUCLEOTIDE SEQUENCE</scope>
    <source>
        <strain evidence="1">CBS 125086</strain>
    </source>
</reference>
<dbReference type="AlphaFoldDB" id="A0AAD8UZ54"/>
<dbReference type="EMBL" id="JAHLJV010000095">
    <property type="protein sequence ID" value="KAK1573282.1"/>
    <property type="molecule type" value="Genomic_DNA"/>
</dbReference>
<gene>
    <name evidence="1" type="ORF">LY79DRAFT_568913</name>
</gene>
<dbReference type="RefSeq" id="XP_060408927.1">
    <property type="nucleotide sequence ID" value="XM_060559009.1"/>
</dbReference>
<accession>A0AAD8UZ54</accession>
<protein>
    <submittedName>
        <fullName evidence="1">Uncharacterized protein</fullName>
    </submittedName>
</protein>
<evidence type="ECO:0000313" key="1">
    <source>
        <dbReference type="EMBL" id="KAK1573282.1"/>
    </source>
</evidence>
<comment type="caution">
    <text evidence="1">The sequence shown here is derived from an EMBL/GenBank/DDBJ whole genome shotgun (WGS) entry which is preliminary data.</text>
</comment>
<name>A0AAD8UZ54_9PEZI</name>
<dbReference type="Proteomes" id="UP001230504">
    <property type="component" value="Unassembled WGS sequence"/>
</dbReference>
<sequence length="161" mass="18161">MRRPALSRPHRWISVPFRPGRRNRMNRRLQGNARGLMSLDDRIRAAEVDEEGLEELSTSHRLAGEEKTVSRVGLRVGHSRRQERVTTAGNHHIVREHVEGVQRRHHLAGRENSGFGIRAGIVGHDLPEVEVRSRAPALRPEVSHRHLSVDEICDRNVGGGG</sequence>
<proteinExistence type="predicted"/>
<keyword evidence="2" id="KW-1185">Reference proteome</keyword>